<dbReference type="EMBL" id="VOHM01000015">
    <property type="protein sequence ID" value="TWT24572.1"/>
    <property type="molecule type" value="Genomic_DNA"/>
</dbReference>
<sequence>MESLPENAPRRFADGGPGWNGVSTVQRYFSRKRLVQAVGAVLALGASIAILFVPSYAVVETNSYGDRVVTAATVLTVEGLVTLLIVAIPVLFASLPLAARGRYWHPTSILAAILLVSFALISSFTIGMYYIPAVVALLAAVLMRPRAA</sequence>
<feature type="transmembrane region" description="Helical" evidence="1">
    <location>
        <begin position="69"/>
        <end position="91"/>
    </location>
</feature>
<dbReference type="AlphaFoldDB" id="A0A5C5UG86"/>
<feature type="transmembrane region" description="Helical" evidence="1">
    <location>
        <begin position="103"/>
        <end position="121"/>
    </location>
</feature>
<keyword evidence="1" id="KW-0472">Membrane</keyword>
<comment type="caution">
    <text evidence="2">The sequence shown here is derived from an EMBL/GenBank/DDBJ whole genome shotgun (WGS) entry which is preliminary data.</text>
</comment>
<evidence type="ECO:0000313" key="3">
    <source>
        <dbReference type="Proteomes" id="UP000320791"/>
    </source>
</evidence>
<name>A0A5C5UG86_9CORY</name>
<protein>
    <submittedName>
        <fullName evidence="2">Uncharacterized protein</fullName>
    </submittedName>
</protein>
<gene>
    <name evidence="2" type="ORF">FRX94_07755</name>
</gene>
<dbReference type="RefSeq" id="WP_146324563.1">
    <property type="nucleotide sequence ID" value="NZ_BAABLR010000020.1"/>
</dbReference>
<keyword evidence="3" id="KW-1185">Reference proteome</keyword>
<dbReference type="Proteomes" id="UP000320791">
    <property type="component" value="Unassembled WGS sequence"/>
</dbReference>
<reference evidence="2 3" key="1">
    <citation type="submission" date="2019-08" db="EMBL/GenBank/DDBJ databases">
        <authorList>
            <person name="Lei W."/>
        </authorList>
    </citation>
    <scope>NUCLEOTIDE SEQUENCE [LARGE SCALE GENOMIC DNA]</scope>
    <source>
        <strain evidence="2 3">CCUG 58627</strain>
    </source>
</reference>
<proteinExistence type="predicted"/>
<keyword evidence="1" id="KW-0812">Transmembrane</keyword>
<keyword evidence="1" id="KW-1133">Transmembrane helix</keyword>
<feature type="transmembrane region" description="Helical" evidence="1">
    <location>
        <begin position="34"/>
        <end position="57"/>
    </location>
</feature>
<evidence type="ECO:0000313" key="2">
    <source>
        <dbReference type="EMBL" id="TWT24572.1"/>
    </source>
</evidence>
<accession>A0A5C5UG86</accession>
<organism evidence="2 3">
    <name type="scientific">Corynebacterium canis</name>
    <dbReference type="NCBI Taxonomy" id="679663"/>
    <lineage>
        <taxon>Bacteria</taxon>
        <taxon>Bacillati</taxon>
        <taxon>Actinomycetota</taxon>
        <taxon>Actinomycetes</taxon>
        <taxon>Mycobacteriales</taxon>
        <taxon>Corynebacteriaceae</taxon>
        <taxon>Corynebacterium</taxon>
    </lineage>
</organism>
<evidence type="ECO:0000256" key="1">
    <source>
        <dbReference type="SAM" id="Phobius"/>
    </source>
</evidence>